<dbReference type="SMART" id="SM00173">
    <property type="entry name" value="RAS"/>
    <property type="match status" value="1"/>
</dbReference>
<keyword evidence="12 15" id="KW-0496">Mitochondrion</keyword>
<dbReference type="InterPro" id="IPR011992">
    <property type="entry name" value="EF-hand-dom_pair"/>
</dbReference>
<evidence type="ECO:0000256" key="3">
    <source>
        <dbReference type="ARBA" id="ARBA00007981"/>
    </source>
</evidence>
<sequence>MSSDVRLVLCGDEGVGKSSLITSFVKETFVPNLQSVLPPVSIPSEFMATVNNMTMTIVDTSSMPQDRQSLNREIRRANAILLVYSDHYTSERIPLFWLPYFRSLGVNVPVVLCANKCDLALDEELNELIMDEMVPMMEEFKEIESCIRASAKAHYNVNQAFYLCQKAIVHPIAPLFDSKEQDLKPPTKAALQRIFFLSDRDQDGYLNDKEMNDLQQKCFGKTLDPFDLEEIKSVIEKSEPGGANEIGISQDGFIALNKMFAIKGRHETTWGILRAFHYTDSLSLSDKFLYPRFDVPQYASVELSPEGYRFFVDLFLLFDKDNDGGLNSKELNNLFAPTPGIPESWVKSQFPKTTLCNEEGYVTLQGWLAQWSMTTFQDHKTTLAYLAWLGFESGKGPKGSTTAALKVTRPRRRRNTRPKAGRVDRNVFSCYVLGASDSGKSSLLDRFLNRPFYPLYMPTIKPRIAVNSVEMQGGKQCYLILEELGELEPAVLENPTKLDECDVLCYTYDSSNPESFQHIVDLRKRYPQLDRLPVVFAALKADLDKQQQRCDMQPDAYTREIGLSAPLHVSSAWTSSLSELFVQLAEAAQSPSTATPVLEPEEKESPVMPIVYASAAVAVGVGVLAWMFRTGSREAS</sequence>
<dbReference type="InterPro" id="IPR052266">
    <property type="entry name" value="Miro-EF-hand_domain"/>
</dbReference>
<name>A0ABR1FDL6_9ASCO</name>
<evidence type="ECO:0000256" key="9">
    <source>
        <dbReference type="ARBA" id="ARBA00022801"/>
    </source>
</evidence>
<dbReference type="Proteomes" id="UP001498771">
    <property type="component" value="Unassembled WGS sequence"/>
</dbReference>
<evidence type="ECO:0000313" key="20">
    <source>
        <dbReference type="Proteomes" id="UP001498771"/>
    </source>
</evidence>
<dbReference type="PANTHER" id="PTHR46819">
    <property type="entry name" value="EF-HAND CALCIUM-BINDING DOMAIN-CONTAINING PROTEIN 7"/>
    <property type="match status" value="1"/>
</dbReference>
<evidence type="ECO:0000256" key="1">
    <source>
        <dbReference type="ARBA" id="ARBA00003481"/>
    </source>
</evidence>
<evidence type="ECO:0000259" key="18">
    <source>
        <dbReference type="PROSITE" id="PS51423"/>
    </source>
</evidence>
<evidence type="ECO:0000256" key="2">
    <source>
        <dbReference type="ARBA" id="ARBA00004200"/>
    </source>
</evidence>
<dbReference type="SMART" id="SM00174">
    <property type="entry name" value="RHO"/>
    <property type="match status" value="1"/>
</dbReference>
<feature type="domain" description="EF-hand" evidence="17">
    <location>
        <begin position="186"/>
        <end position="221"/>
    </location>
</feature>
<evidence type="ECO:0000256" key="10">
    <source>
        <dbReference type="ARBA" id="ARBA00022837"/>
    </source>
</evidence>
<evidence type="ECO:0000256" key="12">
    <source>
        <dbReference type="ARBA" id="ARBA00023128"/>
    </source>
</evidence>
<evidence type="ECO:0000259" key="17">
    <source>
        <dbReference type="PROSITE" id="PS50222"/>
    </source>
</evidence>
<dbReference type="InterPro" id="IPR001806">
    <property type="entry name" value="Small_GTPase"/>
</dbReference>
<comment type="caution">
    <text evidence="19">The sequence shown here is derived from an EMBL/GenBank/DDBJ whole genome shotgun (WGS) entry which is preliminary data.</text>
</comment>
<dbReference type="GeneID" id="90037195"/>
<protein>
    <recommendedName>
        <fullName evidence="15">Mitochondrial Rho GTPase</fullName>
        <ecNumber evidence="15">3.6.5.-</ecNumber>
    </recommendedName>
</protein>
<dbReference type="Gene3D" id="1.10.238.10">
    <property type="entry name" value="EF-hand"/>
    <property type="match status" value="2"/>
</dbReference>
<evidence type="ECO:0000256" key="11">
    <source>
        <dbReference type="ARBA" id="ARBA00022989"/>
    </source>
</evidence>
<dbReference type="InterPro" id="IPR013566">
    <property type="entry name" value="EF_hand_assoc_1"/>
</dbReference>
<comment type="function">
    <text evidence="1 15">Mitochondrial GTPase involved in mitochondrial trafficking. Probably involved in control of anterograde transport of mitochondria and their subcellular distribution.</text>
</comment>
<dbReference type="InterPro" id="IPR020860">
    <property type="entry name" value="MIRO_dom"/>
</dbReference>
<dbReference type="SUPFAM" id="SSF52540">
    <property type="entry name" value="P-loop containing nucleoside triphosphate hydrolases"/>
    <property type="match status" value="2"/>
</dbReference>
<evidence type="ECO:0000256" key="14">
    <source>
        <dbReference type="ARBA" id="ARBA00023136"/>
    </source>
</evidence>
<dbReference type="Pfam" id="PF08355">
    <property type="entry name" value="EF_assoc_1"/>
    <property type="match status" value="1"/>
</dbReference>
<evidence type="ECO:0000256" key="15">
    <source>
        <dbReference type="PIRNR" id="PIRNR037488"/>
    </source>
</evidence>
<keyword evidence="11 16" id="KW-1133">Transmembrane helix</keyword>
<dbReference type="InterPro" id="IPR021181">
    <property type="entry name" value="Miro"/>
</dbReference>
<dbReference type="SUPFAM" id="SSF47473">
    <property type="entry name" value="EF-hand"/>
    <property type="match status" value="1"/>
</dbReference>
<dbReference type="PROSITE" id="PS50222">
    <property type="entry name" value="EF_HAND_2"/>
    <property type="match status" value="2"/>
</dbReference>
<keyword evidence="7 15" id="KW-0547">Nucleotide-binding</keyword>
<evidence type="ECO:0000256" key="16">
    <source>
        <dbReference type="SAM" id="Phobius"/>
    </source>
</evidence>
<comment type="similarity">
    <text evidence="3 15">Belongs to the mitochondrial Rho GTPase family.</text>
</comment>
<keyword evidence="6" id="KW-0677">Repeat</keyword>
<keyword evidence="8 15" id="KW-1000">Mitochondrion outer membrane</keyword>
<proteinExistence type="inferred from homology"/>
<feature type="transmembrane region" description="Helical" evidence="16">
    <location>
        <begin position="610"/>
        <end position="628"/>
    </location>
</feature>
<evidence type="ECO:0000256" key="7">
    <source>
        <dbReference type="ARBA" id="ARBA00022741"/>
    </source>
</evidence>
<keyword evidence="5" id="KW-0479">Metal-binding</keyword>
<reference evidence="19 20" key="1">
    <citation type="submission" date="2024-03" db="EMBL/GenBank/DDBJ databases">
        <title>Genome-scale model development and genomic sequencing of the oleaginous clade Lipomyces.</title>
        <authorList>
            <consortium name="Lawrence Berkeley National Laboratory"/>
            <person name="Czajka J.J."/>
            <person name="Han Y."/>
            <person name="Kim J."/>
            <person name="Mondo S.J."/>
            <person name="Hofstad B.A."/>
            <person name="Robles A."/>
            <person name="Haridas S."/>
            <person name="Riley R."/>
            <person name="LaButti K."/>
            <person name="Pangilinan J."/>
            <person name="Andreopoulos W."/>
            <person name="Lipzen A."/>
            <person name="Yan J."/>
            <person name="Wang M."/>
            <person name="Ng V."/>
            <person name="Grigoriev I.V."/>
            <person name="Spatafora J.W."/>
            <person name="Magnuson J.K."/>
            <person name="Baker S.E."/>
            <person name="Pomraning K.R."/>
        </authorList>
    </citation>
    <scope>NUCLEOTIDE SEQUENCE [LARGE SCALE GENOMIC DNA]</scope>
    <source>
        <strain evidence="19 20">Phaff 52-87</strain>
    </source>
</reference>
<dbReference type="PROSITE" id="PS51423">
    <property type="entry name" value="MIRO"/>
    <property type="match status" value="2"/>
</dbReference>
<dbReference type="SMART" id="SM00175">
    <property type="entry name" value="RAB"/>
    <property type="match status" value="1"/>
</dbReference>
<dbReference type="InterPro" id="IPR013567">
    <property type="entry name" value="EF_hand_assoc_2"/>
</dbReference>
<keyword evidence="13 15" id="KW-0342">GTP-binding</keyword>
<feature type="domain" description="Miro" evidence="18">
    <location>
        <begin position="2"/>
        <end position="170"/>
    </location>
</feature>
<dbReference type="Pfam" id="PF00071">
    <property type="entry name" value="Ras"/>
    <property type="match status" value="2"/>
</dbReference>
<organism evidence="19 20">
    <name type="scientific">Myxozyma melibiosi</name>
    <dbReference type="NCBI Taxonomy" id="54550"/>
    <lineage>
        <taxon>Eukaryota</taxon>
        <taxon>Fungi</taxon>
        <taxon>Dikarya</taxon>
        <taxon>Ascomycota</taxon>
        <taxon>Saccharomycotina</taxon>
        <taxon>Lipomycetes</taxon>
        <taxon>Lipomycetales</taxon>
        <taxon>Lipomycetaceae</taxon>
        <taxon>Myxozyma</taxon>
    </lineage>
</organism>
<evidence type="ECO:0000256" key="8">
    <source>
        <dbReference type="ARBA" id="ARBA00022787"/>
    </source>
</evidence>
<dbReference type="RefSeq" id="XP_064770982.1">
    <property type="nucleotide sequence ID" value="XM_064911683.1"/>
</dbReference>
<dbReference type="InterPro" id="IPR002048">
    <property type="entry name" value="EF_hand_dom"/>
</dbReference>
<dbReference type="EMBL" id="JBBJBU010000001">
    <property type="protein sequence ID" value="KAK7207949.1"/>
    <property type="molecule type" value="Genomic_DNA"/>
</dbReference>
<dbReference type="EC" id="3.6.5.-" evidence="15"/>
<keyword evidence="9 15" id="KW-0378">Hydrolase</keyword>
<evidence type="ECO:0000256" key="4">
    <source>
        <dbReference type="ARBA" id="ARBA00022692"/>
    </source>
</evidence>
<keyword evidence="20" id="KW-1185">Reference proteome</keyword>
<keyword evidence="4 16" id="KW-0812">Transmembrane</keyword>
<dbReference type="Gene3D" id="3.40.50.300">
    <property type="entry name" value="P-loop containing nucleotide triphosphate hydrolases"/>
    <property type="match status" value="2"/>
</dbReference>
<dbReference type="PANTHER" id="PTHR46819:SF1">
    <property type="entry name" value="EF-HAND CALCIUM-BINDING DOMAIN-CONTAINING PROTEIN 7"/>
    <property type="match status" value="1"/>
</dbReference>
<evidence type="ECO:0000313" key="19">
    <source>
        <dbReference type="EMBL" id="KAK7207949.1"/>
    </source>
</evidence>
<dbReference type="PRINTS" id="PR00449">
    <property type="entry name" value="RASTRNSFRMNG"/>
</dbReference>
<evidence type="ECO:0000256" key="5">
    <source>
        <dbReference type="ARBA" id="ARBA00022723"/>
    </source>
</evidence>
<dbReference type="InterPro" id="IPR027417">
    <property type="entry name" value="P-loop_NTPase"/>
</dbReference>
<dbReference type="PROSITE" id="PS00018">
    <property type="entry name" value="EF_HAND_1"/>
    <property type="match status" value="1"/>
</dbReference>
<dbReference type="InterPro" id="IPR018247">
    <property type="entry name" value="EF_Hand_1_Ca_BS"/>
</dbReference>
<dbReference type="Pfam" id="PF08356">
    <property type="entry name" value="EF_assoc_2"/>
    <property type="match status" value="1"/>
</dbReference>
<evidence type="ECO:0000256" key="6">
    <source>
        <dbReference type="ARBA" id="ARBA00022737"/>
    </source>
</evidence>
<evidence type="ECO:0000256" key="13">
    <source>
        <dbReference type="ARBA" id="ARBA00023134"/>
    </source>
</evidence>
<accession>A0ABR1FDL6</accession>
<feature type="domain" description="Miro" evidence="18">
    <location>
        <begin position="425"/>
        <end position="590"/>
    </location>
</feature>
<comment type="subcellular location">
    <subcellularLocation>
        <location evidence="2 15">Mitochondrion outer membrane</location>
        <topology evidence="2 15">Single-pass type IV membrane protein</topology>
    </subcellularLocation>
</comment>
<dbReference type="SMART" id="SM00054">
    <property type="entry name" value="EFh"/>
    <property type="match status" value="2"/>
</dbReference>
<gene>
    <name evidence="19" type="ORF">BZA70DRAFT_272568</name>
</gene>
<dbReference type="PIRSF" id="PIRSF037488">
    <property type="entry name" value="Mt_Rho_GTPase"/>
    <property type="match status" value="1"/>
</dbReference>
<dbReference type="CDD" id="cd01892">
    <property type="entry name" value="Miro2"/>
    <property type="match status" value="1"/>
</dbReference>
<feature type="domain" description="EF-hand" evidence="17">
    <location>
        <begin position="306"/>
        <end position="341"/>
    </location>
</feature>
<keyword evidence="10 15" id="KW-0106">Calcium</keyword>
<keyword evidence="14 15" id="KW-0472">Membrane</keyword>
<dbReference type="PROSITE" id="PS51419">
    <property type="entry name" value="RAB"/>
    <property type="match status" value="1"/>
</dbReference>